<keyword evidence="2" id="KW-1185">Reference proteome</keyword>
<organism evidence="1 2">
    <name type="scientific">Porites evermanni</name>
    <dbReference type="NCBI Taxonomy" id="104178"/>
    <lineage>
        <taxon>Eukaryota</taxon>
        <taxon>Metazoa</taxon>
        <taxon>Cnidaria</taxon>
        <taxon>Anthozoa</taxon>
        <taxon>Hexacorallia</taxon>
        <taxon>Scleractinia</taxon>
        <taxon>Fungiina</taxon>
        <taxon>Poritidae</taxon>
        <taxon>Porites</taxon>
    </lineage>
</organism>
<evidence type="ECO:0000313" key="2">
    <source>
        <dbReference type="Proteomes" id="UP001159427"/>
    </source>
</evidence>
<proteinExistence type="predicted"/>
<protein>
    <submittedName>
        <fullName evidence="1">Uncharacterized protein</fullName>
    </submittedName>
</protein>
<accession>A0ABN8SVU8</accession>
<gene>
    <name evidence="1" type="ORF">PEVE_00030729</name>
</gene>
<evidence type="ECO:0000313" key="1">
    <source>
        <dbReference type="EMBL" id="CAH3195657.1"/>
    </source>
</evidence>
<dbReference type="EMBL" id="CALNXI010004365">
    <property type="protein sequence ID" value="CAH3195657.1"/>
    <property type="molecule type" value="Genomic_DNA"/>
</dbReference>
<comment type="caution">
    <text evidence="1">The sequence shown here is derived from an EMBL/GenBank/DDBJ whole genome shotgun (WGS) entry which is preliminary data.</text>
</comment>
<name>A0ABN8SVU8_9CNID</name>
<reference evidence="1 2" key="1">
    <citation type="submission" date="2022-05" db="EMBL/GenBank/DDBJ databases">
        <authorList>
            <consortium name="Genoscope - CEA"/>
            <person name="William W."/>
        </authorList>
    </citation>
    <scope>NUCLEOTIDE SEQUENCE [LARGE SCALE GENOMIC DNA]</scope>
</reference>
<sequence length="104" mass="11877">MYIIDRCKRGGGLIAYFSTFIPSKRMKLPKTYKTQEAIAVECTIGRKEILCLALYRPPKQSKGNNGRKIETLVECRGRNEPPFPVVMSSEAGYSYIRRYEHGQA</sequence>
<dbReference type="Proteomes" id="UP001159427">
    <property type="component" value="Unassembled WGS sequence"/>
</dbReference>